<keyword evidence="2 3" id="KW-0040">ANK repeat</keyword>
<dbReference type="OrthoDB" id="5428966at2759"/>
<keyword evidence="1" id="KW-0677">Repeat</keyword>
<evidence type="ECO:0000256" key="1">
    <source>
        <dbReference type="ARBA" id="ARBA00022737"/>
    </source>
</evidence>
<dbReference type="PANTHER" id="PTHR24166:SF48">
    <property type="entry name" value="PROTEIN VAPYRIN"/>
    <property type="match status" value="1"/>
</dbReference>
<organism evidence="4 5">
    <name type="scientific">Lachnellula occidentalis</name>
    <dbReference type="NCBI Taxonomy" id="215460"/>
    <lineage>
        <taxon>Eukaryota</taxon>
        <taxon>Fungi</taxon>
        <taxon>Dikarya</taxon>
        <taxon>Ascomycota</taxon>
        <taxon>Pezizomycotina</taxon>
        <taxon>Leotiomycetes</taxon>
        <taxon>Helotiales</taxon>
        <taxon>Lachnaceae</taxon>
        <taxon>Lachnellula</taxon>
    </lineage>
</organism>
<evidence type="ECO:0000313" key="4">
    <source>
        <dbReference type="EMBL" id="TVY35144.1"/>
    </source>
</evidence>
<dbReference type="SUPFAM" id="SSF48403">
    <property type="entry name" value="Ankyrin repeat"/>
    <property type="match status" value="2"/>
</dbReference>
<feature type="repeat" description="ANK" evidence="3">
    <location>
        <begin position="226"/>
        <end position="258"/>
    </location>
</feature>
<name>A0A8H8U630_9HELO</name>
<evidence type="ECO:0000256" key="2">
    <source>
        <dbReference type="ARBA" id="ARBA00023043"/>
    </source>
</evidence>
<dbReference type="AlphaFoldDB" id="A0A8H8U630"/>
<comment type="caution">
    <text evidence="4">The sequence shown here is derived from an EMBL/GenBank/DDBJ whole genome shotgun (WGS) entry which is preliminary data.</text>
</comment>
<dbReference type="PROSITE" id="PS50088">
    <property type="entry name" value="ANK_REPEAT"/>
    <property type="match status" value="5"/>
</dbReference>
<dbReference type="InterPro" id="IPR036770">
    <property type="entry name" value="Ankyrin_rpt-contain_sf"/>
</dbReference>
<dbReference type="EMBL" id="QGMI01001026">
    <property type="protein sequence ID" value="TVY35144.1"/>
    <property type="molecule type" value="Genomic_DNA"/>
</dbReference>
<feature type="repeat" description="ANK" evidence="3">
    <location>
        <begin position="447"/>
        <end position="479"/>
    </location>
</feature>
<gene>
    <name evidence="4" type="primary">ANKRD50_1</name>
    <name evidence="4" type="ORF">LOCC1_G008714</name>
</gene>
<dbReference type="PROSITE" id="PS50297">
    <property type="entry name" value="ANK_REP_REGION"/>
    <property type="match status" value="3"/>
</dbReference>
<accession>A0A8H8U630</accession>
<feature type="repeat" description="ANK" evidence="3">
    <location>
        <begin position="491"/>
        <end position="518"/>
    </location>
</feature>
<dbReference type="Pfam" id="PF00023">
    <property type="entry name" value="Ank"/>
    <property type="match status" value="3"/>
</dbReference>
<reference evidence="4 5" key="1">
    <citation type="submission" date="2018-05" db="EMBL/GenBank/DDBJ databases">
        <title>Genome sequencing and assembly of the regulated plant pathogen Lachnellula willkommii and related sister species for the development of diagnostic species identification markers.</title>
        <authorList>
            <person name="Giroux E."/>
            <person name="Bilodeau G."/>
        </authorList>
    </citation>
    <scope>NUCLEOTIDE SEQUENCE [LARGE SCALE GENOMIC DNA]</scope>
    <source>
        <strain evidence="4 5">CBS 160.35</strain>
    </source>
</reference>
<dbReference type="InterPro" id="IPR050889">
    <property type="entry name" value="Dendritic_Spine_Reg/Scaffold"/>
</dbReference>
<dbReference type="Pfam" id="PF12796">
    <property type="entry name" value="Ank_2"/>
    <property type="match status" value="2"/>
</dbReference>
<dbReference type="InterPro" id="IPR002110">
    <property type="entry name" value="Ankyrin_rpt"/>
</dbReference>
<dbReference type="PANTHER" id="PTHR24166">
    <property type="entry name" value="ROLLING PEBBLES, ISOFORM B"/>
    <property type="match status" value="1"/>
</dbReference>
<sequence>MTESPCHFLFPDDVKETYNSISDLNKTFILIRDALQAIEASSPNIDLAIRVSECLSTCEEAILRLEKKLDKLYKDNPKGFRQNAQASGLRLIYPFKKSTLEKLKEIVQELKLNLSLAISGLQLGTMSETLSTAETKGQLEATTEGVKALLSKEDAQALHTILLWLSPPDPSINHIEARRLRDCGFMARPAAAKPSYALRSSRMLSTGSLGYRTLYAFTSTSHAAGKHGTALQAAVFYGNVEFITMLLNARADVNVTSGVYGSALQAAVYCQNESIVALLLKAEAHVNIVSGVYGSALQAAVYCQSESMVASLLKAGAEVDNVADSEAVAAFCGTALQAAAYLGNITIVEMLLDSLADVNVVGGKYDTAVAAAAWCSGELITPNYERIVDLLIRAGANPNIQVGSHFTALMAAVDVQSVSITEMLIKAGAELNTIAVNHNSRWNKDKDEKTALFLAISSRNDPLVKILVAAGVDVNVEVKRKKQDGVMCRDRNITPLELSVERGHHEIVELLFRKGANLAGIRGLAALDAATKDWKYKKYKKGIEMVVELLVSSGIDASGAILSLFRAVAAGSEKVVTLMLVANVDINSQGSVDNWHFSLNTPLMQAVASRHEHLIHPLLAEGADVNG</sequence>
<keyword evidence="5" id="KW-1185">Reference proteome</keyword>
<proteinExistence type="predicted"/>
<dbReference type="Gene3D" id="1.25.40.20">
    <property type="entry name" value="Ankyrin repeat-containing domain"/>
    <property type="match status" value="4"/>
</dbReference>
<protein>
    <submittedName>
        <fullName evidence="4">Ankyrin repeat domain-containing protein</fullName>
    </submittedName>
</protein>
<feature type="repeat" description="ANK" evidence="3">
    <location>
        <begin position="334"/>
        <end position="363"/>
    </location>
</feature>
<evidence type="ECO:0000256" key="3">
    <source>
        <dbReference type="PROSITE-ProRule" id="PRU00023"/>
    </source>
</evidence>
<dbReference type="Proteomes" id="UP000443090">
    <property type="component" value="Unassembled WGS sequence"/>
</dbReference>
<feature type="repeat" description="ANK" evidence="3">
    <location>
        <begin position="598"/>
        <end position="627"/>
    </location>
</feature>
<evidence type="ECO:0000313" key="5">
    <source>
        <dbReference type="Proteomes" id="UP000443090"/>
    </source>
</evidence>
<dbReference type="SMART" id="SM00248">
    <property type="entry name" value="ANK"/>
    <property type="match status" value="10"/>
</dbReference>